<evidence type="ECO:0000256" key="3">
    <source>
        <dbReference type="ARBA" id="ARBA00022741"/>
    </source>
</evidence>
<dbReference type="GO" id="GO:0000103">
    <property type="term" value="P:sulfate assimilation"/>
    <property type="evidence" value="ECO:0007669"/>
    <property type="project" value="TreeGrafter"/>
</dbReference>
<accession>A0A914NA35</accession>
<name>A0A914NA35_MELIC</name>
<keyword evidence="4" id="KW-0067">ATP-binding</keyword>
<dbReference type="PANTHER" id="PTHR11055:SF1">
    <property type="entry name" value="PAPS SYNTHETASE, ISOFORM D"/>
    <property type="match status" value="1"/>
</dbReference>
<sequence>MAPALPGLEIIPFQVAAYDKKAGCMAFFDEKRTEDFQFISGTMIRKLAKEGKKPPNGFMPENAWKIIASYYQNL</sequence>
<evidence type="ECO:0000256" key="2">
    <source>
        <dbReference type="ARBA" id="ARBA00022679"/>
    </source>
</evidence>
<dbReference type="Gene3D" id="3.40.50.620">
    <property type="entry name" value="HUPs"/>
    <property type="match status" value="1"/>
</dbReference>
<dbReference type="SUPFAM" id="SSF52374">
    <property type="entry name" value="Nucleotidylyl transferase"/>
    <property type="match status" value="1"/>
</dbReference>
<dbReference type="AlphaFoldDB" id="A0A914NA35"/>
<dbReference type="InterPro" id="IPR014729">
    <property type="entry name" value="Rossmann-like_a/b/a_fold"/>
</dbReference>
<evidence type="ECO:0000313" key="6">
    <source>
        <dbReference type="Proteomes" id="UP000887563"/>
    </source>
</evidence>
<comment type="pathway">
    <text evidence="1">Sulfur metabolism.</text>
</comment>
<keyword evidence="6" id="KW-1185">Reference proteome</keyword>
<dbReference type="Proteomes" id="UP000887563">
    <property type="component" value="Unplaced"/>
</dbReference>
<evidence type="ECO:0000256" key="1">
    <source>
        <dbReference type="ARBA" id="ARBA00004678"/>
    </source>
</evidence>
<dbReference type="PANTHER" id="PTHR11055">
    <property type="entry name" value="BIFUNCTIONAL 3'-PHOSPHOADENOSINE 5'-PHOSPHOSULFATE SYNTHASE"/>
    <property type="match status" value="1"/>
</dbReference>
<dbReference type="GO" id="GO:0050428">
    <property type="term" value="P:3'-phosphoadenosine 5'-phosphosulfate biosynthetic process"/>
    <property type="evidence" value="ECO:0007669"/>
    <property type="project" value="TreeGrafter"/>
</dbReference>
<feature type="domain" description="Sulphate adenylyltransferase catalytic" evidence="5">
    <location>
        <begin position="6"/>
        <end position="69"/>
    </location>
</feature>
<reference evidence="7" key="1">
    <citation type="submission" date="2022-11" db="UniProtKB">
        <authorList>
            <consortium name="WormBaseParasite"/>
        </authorList>
    </citation>
    <scope>IDENTIFICATION</scope>
</reference>
<dbReference type="Pfam" id="PF01747">
    <property type="entry name" value="ATP-sulfurylase"/>
    <property type="match status" value="1"/>
</dbReference>
<protein>
    <submittedName>
        <fullName evidence="7">Sulphate adenylyltransferase catalytic domain-containing protein</fullName>
    </submittedName>
</protein>
<evidence type="ECO:0000313" key="7">
    <source>
        <dbReference type="WBParaSite" id="Minc3s04846g37128"/>
    </source>
</evidence>
<dbReference type="WBParaSite" id="Minc3s04846g37128">
    <property type="protein sequence ID" value="Minc3s04846g37128"/>
    <property type="gene ID" value="Minc3s04846g37128"/>
</dbReference>
<proteinExistence type="predicted"/>
<dbReference type="GO" id="GO:0004781">
    <property type="term" value="F:sulfate adenylyltransferase (ATP) activity"/>
    <property type="evidence" value="ECO:0007669"/>
    <property type="project" value="InterPro"/>
</dbReference>
<keyword evidence="3" id="KW-0547">Nucleotide-binding</keyword>
<dbReference type="InterPro" id="IPR024951">
    <property type="entry name" value="Sulfurylase_cat_dom"/>
</dbReference>
<evidence type="ECO:0000259" key="5">
    <source>
        <dbReference type="Pfam" id="PF01747"/>
    </source>
</evidence>
<evidence type="ECO:0000256" key="4">
    <source>
        <dbReference type="ARBA" id="ARBA00022840"/>
    </source>
</evidence>
<keyword evidence="2" id="KW-0808">Transferase</keyword>
<organism evidence="6 7">
    <name type="scientific">Meloidogyne incognita</name>
    <name type="common">Southern root-knot nematode worm</name>
    <name type="synonym">Oxyuris incognita</name>
    <dbReference type="NCBI Taxonomy" id="6306"/>
    <lineage>
        <taxon>Eukaryota</taxon>
        <taxon>Metazoa</taxon>
        <taxon>Ecdysozoa</taxon>
        <taxon>Nematoda</taxon>
        <taxon>Chromadorea</taxon>
        <taxon>Rhabditida</taxon>
        <taxon>Tylenchina</taxon>
        <taxon>Tylenchomorpha</taxon>
        <taxon>Tylenchoidea</taxon>
        <taxon>Meloidogynidae</taxon>
        <taxon>Meloidogyninae</taxon>
        <taxon>Meloidogyne</taxon>
        <taxon>Meloidogyne incognita group</taxon>
    </lineage>
</organism>
<dbReference type="GO" id="GO:0004020">
    <property type="term" value="F:adenylylsulfate kinase activity"/>
    <property type="evidence" value="ECO:0007669"/>
    <property type="project" value="TreeGrafter"/>
</dbReference>
<dbReference type="GO" id="GO:0005524">
    <property type="term" value="F:ATP binding"/>
    <property type="evidence" value="ECO:0007669"/>
    <property type="project" value="UniProtKB-KW"/>
</dbReference>